<dbReference type="EMBL" id="KZ679134">
    <property type="protein sequence ID" value="PTB75085.1"/>
    <property type="molecule type" value="Genomic_DNA"/>
</dbReference>
<accession>A0A2T4C0P9</accession>
<name>A0A2T4C0P9_TRILO</name>
<gene>
    <name evidence="2" type="ORF">M440DRAFT_336903</name>
</gene>
<sequence>MLGSVSHEDEQLPSNYPVYTSGCAGRFWSHNSRQPSHGHGSNAVPKEDSPSASPEANLTPLKTQTVNEAIQDSYRPSTLDEVSAPSAVDRNASSNRPKKPRLRSQQLHTSVIHRSAQQKDIQEPVIHPAKSVSPLCRWLPLTSSTALFYLQQLLDNIGICLASCTHVDRRGGGKECRRLCGLLVHFRLV</sequence>
<proteinExistence type="predicted"/>
<evidence type="ECO:0000313" key="3">
    <source>
        <dbReference type="Proteomes" id="UP000240760"/>
    </source>
</evidence>
<dbReference type="AlphaFoldDB" id="A0A2T4C0P9"/>
<protein>
    <submittedName>
        <fullName evidence="2">Uncharacterized protein</fullName>
    </submittedName>
</protein>
<dbReference type="Proteomes" id="UP000240760">
    <property type="component" value="Unassembled WGS sequence"/>
</dbReference>
<evidence type="ECO:0000256" key="1">
    <source>
        <dbReference type="SAM" id="MobiDB-lite"/>
    </source>
</evidence>
<evidence type="ECO:0000313" key="2">
    <source>
        <dbReference type="EMBL" id="PTB75085.1"/>
    </source>
</evidence>
<feature type="compositionally biased region" description="Polar residues" evidence="1">
    <location>
        <begin position="50"/>
        <end position="76"/>
    </location>
</feature>
<organism evidence="2 3">
    <name type="scientific">Trichoderma longibrachiatum ATCC 18648</name>
    <dbReference type="NCBI Taxonomy" id="983965"/>
    <lineage>
        <taxon>Eukaryota</taxon>
        <taxon>Fungi</taxon>
        <taxon>Dikarya</taxon>
        <taxon>Ascomycota</taxon>
        <taxon>Pezizomycotina</taxon>
        <taxon>Sordariomycetes</taxon>
        <taxon>Hypocreomycetidae</taxon>
        <taxon>Hypocreales</taxon>
        <taxon>Hypocreaceae</taxon>
        <taxon>Trichoderma</taxon>
    </lineage>
</organism>
<reference evidence="2 3" key="1">
    <citation type="submission" date="2016-07" db="EMBL/GenBank/DDBJ databases">
        <title>Multiple horizontal gene transfer events from other fungi enriched the ability of initially mycotrophic Trichoderma (Ascomycota) to feed on dead plant biomass.</title>
        <authorList>
            <consortium name="DOE Joint Genome Institute"/>
            <person name="Aerts A."/>
            <person name="Atanasova L."/>
            <person name="Chenthamara K."/>
            <person name="Zhang J."/>
            <person name="Grujic M."/>
            <person name="Henrissat B."/>
            <person name="Kuo A."/>
            <person name="Salamov A."/>
            <person name="Lipzen A."/>
            <person name="Labutti K."/>
            <person name="Barry K."/>
            <person name="Miao Y."/>
            <person name="Rahimi M.J."/>
            <person name="Shen Q."/>
            <person name="Grigoriev I.V."/>
            <person name="Kubicek C.P."/>
            <person name="Druzhinina I.S."/>
        </authorList>
    </citation>
    <scope>NUCLEOTIDE SEQUENCE [LARGE SCALE GENOMIC DNA]</scope>
    <source>
        <strain evidence="2 3">ATCC 18648</strain>
    </source>
</reference>
<feature type="region of interest" description="Disordered" evidence="1">
    <location>
        <begin position="30"/>
        <end position="119"/>
    </location>
</feature>
<keyword evidence="3" id="KW-1185">Reference proteome</keyword>